<comment type="caution">
    <text evidence="11">The sequence shown here is derived from an EMBL/GenBank/DDBJ whole genome shotgun (WGS) entry which is preliminary data.</text>
</comment>
<feature type="transmembrane region" description="Helical" evidence="9">
    <location>
        <begin position="160"/>
        <end position="178"/>
    </location>
</feature>
<name>A0ABQ3LE18_9PSEU</name>
<reference evidence="12" key="1">
    <citation type="journal article" date="2019" name="Int. J. Syst. Evol. Microbiol.">
        <title>The Global Catalogue of Microorganisms (GCM) 10K type strain sequencing project: providing services to taxonomists for standard genome sequencing and annotation.</title>
        <authorList>
            <consortium name="The Broad Institute Genomics Platform"/>
            <consortium name="The Broad Institute Genome Sequencing Center for Infectious Disease"/>
            <person name="Wu L."/>
            <person name="Ma J."/>
        </authorList>
    </citation>
    <scope>NUCLEOTIDE SEQUENCE [LARGE SCALE GENOMIC DNA]</scope>
    <source>
        <strain evidence="12">CGMCC 4.7683</strain>
    </source>
</reference>
<dbReference type="PANTHER" id="PTHR24421">
    <property type="entry name" value="NITRATE/NITRITE SENSOR PROTEIN NARX-RELATED"/>
    <property type="match status" value="1"/>
</dbReference>
<evidence type="ECO:0000256" key="5">
    <source>
        <dbReference type="ARBA" id="ARBA00022741"/>
    </source>
</evidence>
<evidence type="ECO:0000313" key="11">
    <source>
        <dbReference type="EMBL" id="GHH05390.1"/>
    </source>
</evidence>
<feature type="transmembrane region" description="Helical" evidence="9">
    <location>
        <begin position="221"/>
        <end position="245"/>
    </location>
</feature>
<feature type="transmembrane region" description="Helical" evidence="9">
    <location>
        <begin position="58"/>
        <end position="76"/>
    </location>
</feature>
<evidence type="ECO:0000256" key="8">
    <source>
        <dbReference type="ARBA" id="ARBA00023012"/>
    </source>
</evidence>
<dbReference type="CDD" id="cd16917">
    <property type="entry name" value="HATPase_UhpB-NarQ-NarX-like"/>
    <property type="match status" value="1"/>
</dbReference>
<proteinExistence type="predicted"/>
<dbReference type="PANTHER" id="PTHR24421:SF10">
    <property type="entry name" value="NITRATE_NITRITE SENSOR PROTEIN NARQ"/>
    <property type="match status" value="1"/>
</dbReference>
<dbReference type="EMBL" id="BNAY01000001">
    <property type="protein sequence ID" value="GHH05390.1"/>
    <property type="molecule type" value="Genomic_DNA"/>
</dbReference>
<organism evidence="11 12">
    <name type="scientific">Amycolatopsis oliviviridis</name>
    <dbReference type="NCBI Taxonomy" id="1471590"/>
    <lineage>
        <taxon>Bacteria</taxon>
        <taxon>Bacillati</taxon>
        <taxon>Actinomycetota</taxon>
        <taxon>Actinomycetes</taxon>
        <taxon>Pseudonocardiales</taxon>
        <taxon>Pseudonocardiaceae</taxon>
        <taxon>Amycolatopsis</taxon>
    </lineage>
</organism>
<dbReference type="InterPro" id="IPR036890">
    <property type="entry name" value="HATPase_C_sf"/>
</dbReference>
<comment type="catalytic activity">
    <reaction evidence="1">
        <text>ATP + protein L-histidine = ADP + protein N-phospho-L-histidine.</text>
        <dbReference type="EC" id="2.7.13.3"/>
    </reaction>
</comment>
<evidence type="ECO:0000256" key="2">
    <source>
        <dbReference type="ARBA" id="ARBA00012438"/>
    </source>
</evidence>
<evidence type="ECO:0000256" key="1">
    <source>
        <dbReference type="ARBA" id="ARBA00000085"/>
    </source>
</evidence>
<protein>
    <recommendedName>
        <fullName evidence="2">histidine kinase</fullName>
        <ecNumber evidence="2">2.7.13.3</ecNumber>
    </recommendedName>
</protein>
<keyword evidence="9" id="KW-0812">Transmembrane</keyword>
<feature type="transmembrane region" description="Helical" evidence="9">
    <location>
        <begin position="285"/>
        <end position="305"/>
    </location>
</feature>
<accession>A0ABQ3LE18</accession>
<dbReference type="SMART" id="SM00387">
    <property type="entry name" value="HATPase_c"/>
    <property type="match status" value="1"/>
</dbReference>
<evidence type="ECO:0000256" key="3">
    <source>
        <dbReference type="ARBA" id="ARBA00022553"/>
    </source>
</evidence>
<keyword evidence="9" id="KW-1133">Transmembrane helix</keyword>
<evidence type="ECO:0000256" key="6">
    <source>
        <dbReference type="ARBA" id="ARBA00022777"/>
    </source>
</evidence>
<dbReference type="Gene3D" id="3.30.565.10">
    <property type="entry name" value="Histidine kinase-like ATPase, C-terminal domain"/>
    <property type="match status" value="1"/>
</dbReference>
<sequence length="536" mass="58263">MWALAVVGAVSVLVAAVLVLTAPGMRNTSVVFTVPLPLYVVGAVVWWRAPGHPLTRRLLVTATVMAVTAAVTNDVLRTFSAEERESTSLPPWWAQIYIQGVGVMQCVVVVLVVSLVALLPDGRYRFPHERIVLRALWALPLLYLLNYFADRPPPVTQFQLGIWLLLLIAAVLQAIRYTRLPVTQQWTWRWLLGMGALIAAVSTAPLILLRRWDISMRPPDTLVTGAALLALAIVATALLVAIVRYRLLGINLKMRWATRYGMLWLVLGLWAVGVASVIATKMGTLLPAALAVLALVAAYAMRLSFELAARVAQIRLQAGELAASRTRIVHAQDVERRRIERDLHDGIQQELVALVAKLRLARNKLVSDAENADAMLNEVQDDAHRAIEGLRKLAHGIHPAELTDQGVIAAVRSRARRAPIPVTVTAEPPVDSTRFSVDIEEAVFFLVSEALTNVLKHAEASQVTVRLSLADGLLRVEIADNGIGLPQDHREGAGLIGLRDRVGAVGGDLEVTATTPGGTTVRAQLPAKEVVPDVNA</sequence>
<evidence type="ECO:0000259" key="10">
    <source>
        <dbReference type="PROSITE" id="PS50109"/>
    </source>
</evidence>
<dbReference type="Gene3D" id="1.20.5.1930">
    <property type="match status" value="1"/>
</dbReference>
<dbReference type="Proteomes" id="UP000635387">
    <property type="component" value="Unassembled WGS sequence"/>
</dbReference>
<evidence type="ECO:0000313" key="12">
    <source>
        <dbReference type="Proteomes" id="UP000635387"/>
    </source>
</evidence>
<evidence type="ECO:0000256" key="4">
    <source>
        <dbReference type="ARBA" id="ARBA00022679"/>
    </source>
</evidence>
<keyword evidence="9" id="KW-0472">Membrane</keyword>
<dbReference type="InterPro" id="IPR003594">
    <property type="entry name" value="HATPase_dom"/>
</dbReference>
<feature type="transmembrane region" description="Helical" evidence="9">
    <location>
        <begin position="29"/>
        <end position="46"/>
    </location>
</feature>
<feature type="domain" description="Histidine kinase" evidence="10">
    <location>
        <begin position="446"/>
        <end position="529"/>
    </location>
</feature>
<feature type="transmembrane region" description="Helical" evidence="9">
    <location>
        <begin position="190"/>
        <end position="209"/>
    </location>
</feature>
<dbReference type="InterPro" id="IPR050482">
    <property type="entry name" value="Sensor_HK_TwoCompSys"/>
</dbReference>
<dbReference type="SUPFAM" id="SSF55874">
    <property type="entry name" value="ATPase domain of HSP90 chaperone/DNA topoisomerase II/histidine kinase"/>
    <property type="match status" value="1"/>
</dbReference>
<keyword evidence="12" id="KW-1185">Reference proteome</keyword>
<dbReference type="InterPro" id="IPR005467">
    <property type="entry name" value="His_kinase_dom"/>
</dbReference>
<dbReference type="EC" id="2.7.13.3" evidence="2"/>
<keyword evidence="5" id="KW-0547">Nucleotide-binding</keyword>
<dbReference type="Pfam" id="PF02518">
    <property type="entry name" value="HATPase_c"/>
    <property type="match status" value="1"/>
</dbReference>
<dbReference type="Pfam" id="PF07730">
    <property type="entry name" value="HisKA_3"/>
    <property type="match status" value="1"/>
</dbReference>
<keyword evidence="3" id="KW-0597">Phosphoprotein</keyword>
<feature type="transmembrane region" description="Helical" evidence="9">
    <location>
        <begin position="257"/>
        <end position="279"/>
    </location>
</feature>
<feature type="transmembrane region" description="Helical" evidence="9">
    <location>
        <begin position="96"/>
        <end position="119"/>
    </location>
</feature>
<gene>
    <name evidence="11" type="ORF">GCM10017790_09250</name>
</gene>
<keyword evidence="4" id="KW-0808">Transferase</keyword>
<dbReference type="InterPro" id="IPR011712">
    <property type="entry name" value="Sig_transdc_His_kin_sub3_dim/P"/>
</dbReference>
<keyword evidence="8" id="KW-0902">Two-component regulatory system</keyword>
<evidence type="ECO:0000256" key="7">
    <source>
        <dbReference type="ARBA" id="ARBA00022840"/>
    </source>
</evidence>
<keyword evidence="6" id="KW-0418">Kinase</keyword>
<keyword evidence="7" id="KW-0067">ATP-binding</keyword>
<evidence type="ECO:0000256" key="9">
    <source>
        <dbReference type="SAM" id="Phobius"/>
    </source>
</evidence>
<dbReference type="PROSITE" id="PS50109">
    <property type="entry name" value="HIS_KIN"/>
    <property type="match status" value="1"/>
</dbReference>
<feature type="transmembrane region" description="Helical" evidence="9">
    <location>
        <begin position="131"/>
        <end position="148"/>
    </location>
</feature>